<dbReference type="AlphaFoldDB" id="K2G9M1"/>
<evidence type="ECO:0000313" key="1">
    <source>
        <dbReference type="EMBL" id="EKE26864.1"/>
    </source>
</evidence>
<organism evidence="1">
    <name type="scientific">uncultured bacterium</name>
    <name type="common">gcode 4</name>
    <dbReference type="NCBI Taxonomy" id="1234023"/>
    <lineage>
        <taxon>Bacteria</taxon>
        <taxon>environmental samples</taxon>
    </lineage>
</organism>
<protein>
    <submittedName>
        <fullName evidence="1">Uncharacterized protein</fullName>
    </submittedName>
</protein>
<gene>
    <name evidence="1" type="ORF">ACD_4C00135G0003</name>
</gene>
<sequence>MSEIIDTSDYTTRENVISPNFGKYINRLNDIMLGIKPFDDNEFSFDWLKNLNSLVKR</sequence>
<comment type="caution">
    <text evidence="1">The sequence shown here is derived from an EMBL/GenBank/DDBJ whole genome shotgun (WGS) entry which is preliminary data.</text>
</comment>
<accession>K2G9M1</accession>
<dbReference type="EMBL" id="AMFJ01000651">
    <property type="protein sequence ID" value="EKE26864.1"/>
    <property type="molecule type" value="Genomic_DNA"/>
</dbReference>
<name>K2G9M1_9BACT</name>
<proteinExistence type="predicted"/>
<reference evidence="1" key="1">
    <citation type="journal article" date="2012" name="Science">
        <title>Fermentation, hydrogen, and sulfur metabolism in multiple uncultivated bacterial phyla.</title>
        <authorList>
            <person name="Wrighton K.C."/>
            <person name="Thomas B.C."/>
            <person name="Sharon I."/>
            <person name="Miller C.S."/>
            <person name="Castelle C.J."/>
            <person name="VerBerkmoes N.C."/>
            <person name="Wilkins M.J."/>
            <person name="Hettich R.L."/>
            <person name="Lipton M.S."/>
            <person name="Williams K.H."/>
            <person name="Long P.E."/>
            <person name="Banfield J.F."/>
        </authorList>
    </citation>
    <scope>NUCLEOTIDE SEQUENCE [LARGE SCALE GENOMIC DNA]</scope>
</reference>